<evidence type="ECO:0000313" key="3">
    <source>
        <dbReference type="EMBL" id="KAI9182057.1"/>
    </source>
</evidence>
<dbReference type="Pfam" id="PF03478">
    <property type="entry name" value="Beta-prop_KIB1-4"/>
    <property type="match status" value="1"/>
</dbReference>
<dbReference type="Proteomes" id="UP001064489">
    <property type="component" value="Chromosome 4"/>
</dbReference>
<name>A0AAD5J1R4_ACENE</name>
<dbReference type="EMBL" id="JAJSOW010000101">
    <property type="protein sequence ID" value="KAI9182057.1"/>
    <property type="molecule type" value="Genomic_DNA"/>
</dbReference>
<dbReference type="InterPro" id="IPR050942">
    <property type="entry name" value="F-box_BR-signaling"/>
</dbReference>
<reference evidence="3" key="1">
    <citation type="journal article" date="2022" name="Plant J.">
        <title>Strategies of tolerance reflected in two North American maple genomes.</title>
        <authorList>
            <person name="McEvoy S.L."/>
            <person name="Sezen U.U."/>
            <person name="Trouern-Trend A."/>
            <person name="McMahon S.M."/>
            <person name="Schaberg P.G."/>
            <person name="Yang J."/>
            <person name="Wegrzyn J.L."/>
            <person name="Swenson N.G."/>
        </authorList>
    </citation>
    <scope>NUCLEOTIDE SEQUENCE</scope>
    <source>
        <strain evidence="3">91603</strain>
    </source>
</reference>
<keyword evidence="4" id="KW-1185">Reference proteome</keyword>
<sequence length="241" mass="27476">MRTSSSSIIDPLDPNIWIPVDDSEETWIGKNVGCISYLMESNGELLVVHRIMNFMLSIIDPDAPHGVLKEDVMTVAVIKVLIINLIIMMMMMIILPTIITVDWARYSVYAIMFLTTMTRFVIKLAEEEPDDNEDEGDDDAIIDFNLTMLQTSKFEVFKIDYPGANNNNNMSVTRLKSLGDRMLFVSKSGSVSVQVSKSNDELKKNCIFFVEEEFEDYPTTISRESGIFYLENERIQRSLPS</sequence>
<dbReference type="InterPro" id="IPR005174">
    <property type="entry name" value="KIB1-4_b-propeller"/>
</dbReference>
<feature type="domain" description="KIB1-4 beta-propeller" evidence="2">
    <location>
        <begin position="149"/>
        <end position="221"/>
    </location>
</feature>
<proteinExistence type="predicted"/>
<keyword evidence="1" id="KW-1133">Transmembrane helix</keyword>
<gene>
    <name evidence="3" type="ORF">LWI28_021648</name>
</gene>
<dbReference type="PANTHER" id="PTHR44259:SF87">
    <property type="entry name" value="F-BOX DOMAIN-CONTAINING PROTEIN"/>
    <property type="match status" value="1"/>
</dbReference>
<keyword evidence="1" id="KW-0812">Transmembrane</keyword>
<evidence type="ECO:0000313" key="4">
    <source>
        <dbReference type="Proteomes" id="UP001064489"/>
    </source>
</evidence>
<evidence type="ECO:0000259" key="2">
    <source>
        <dbReference type="Pfam" id="PF03478"/>
    </source>
</evidence>
<organism evidence="3 4">
    <name type="scientific">Acer negundo</name>
    <name type="common">Box elder</name>
    <dbReference type="NCBI Taxonomy" id="4023"/>
    <lineage>
        <taxon>Eukaryota</taxon>
        <taxon>Viridiplantae</taxon>
        <taxon>Streptophyta</taxon>
        <taxon>Embryophyta</taxon>
        <taxon>Tracheophyta</taxon>
        <taxon>Spermatophyta</taxon>
        <taxon>Magnoliopsida</taxon>
        <taxon>eudicotyledons</taxon>
        <taxon>Gunneridae</taxon>
        <taxon>Pentapetalae</taxon>
        <taxon>rosids</taxon>
        <taxon>malvids</taxon>
        <taxon>Sapindales</taxon>
        <taxon>Sapindaceae</taxon>
        <taxon>Hippocastanoideae</taxon>
        <taxon>Acereae</taxon>
        <taxon>Acer</taxon>
    </lineage>
</organism>
<feature type="transmembrane region" description="Helical" evidence="1">
    <location>
        <begin position="76"/>
        <end position="98"/>
    </location>
</feature>
<protein>
    <recommendedName>
        <fullName evidence="2">KIB1-4 beta-propeller domain-containing protein</fullName>
    </recommendedName>
</protein>
<accession>A0AAD5J1R4</accession>
<comment type="caution">
    <text evidence="3">The sequence shown here is derived from an EMBL/GenBank/DDBJ whole genome shotgun (WGS) entry which is preliminary data.</text>
</comment>
<keyword evidence="1" id="KW-0472">Membrane</keyword>
<evidence type="ECO:0000256" key="1">
    <source>
        <dbReference type="SAM" id="Phobius"/>
    </source>
</evidence>
<dbReference type="PANTHER" id="PTHR44259">
    <property type="entry name" value="OS07G0183000 PROTEIN-RELATED"/>
    <property type="match status" value="1"/>
</dbReference>
<dbReference type="AlphaFoldDB" id="A0AAD5J1R4"/>
<reference evidence="3" key="2">
    <citation type="submission" date="2023-02" db="EMBL/GenBank/DDBJ databases">
        <authorList>
            <person name="Swenson N.G."/>
            <person name="Wegrzyn J.L."/>
            <person name="Mcevoy S.L."/>
        </authorList>
    </citation>
    <scope>NUCLEOTIDE SEQUENCE</scope>
    <source>
        <strain evidence="3">91603</strain>
        <tissue evidence="3">Leaf</tissue>
    </source>
</reference>